<comment type="catalytic activity">
    <reaction evidence="2">
        <text>2 GTP = 3',3'-c-di-GMP + 2 diphosphate</text>
        <dbReference type="Rhea" id="RHEA:24898"/>
        <dbReference type="ChEBI" id="CHEBI:33019"/>
        <dbReference type="ChEBI" id="CHEBI:37565"/>
        <dbReference type="ChEBI" id="CHEBI:58805"/>
        <dbReference type="EC" id="2.7.7.65"/>
    </reaction>
</comment>
<evidence type="ECO:0000313" key="7">
    <source>
        <dbReference type="Proteomes" id="UP000503483"/>
    </source>
</evidence>
<dbReference type="Gene3D" id="3.40.190.10">
    <property type="entry name" value="Periplasmic binding protein-like II"/>
    <property type="match status" value="4"/>
</dbReference>
<dbReference type="NCBIfam" id="TIGR00254">
    <property type="entry name" value="GGDEF"/>
    <property type="match status" value="1"/>
</dbReference>
<evidence type="ECO:0000256" key="2">
    <source>
        <dbReference type="ARBA" id="ARBA00034247"/>
    </source>
</evidence>
<dbReference type="GO" id="GO:0052621">
    <property type="term" value="F:diguanylate cyclase activity"/>
    <property type="evidence" value="ECO:0007669"/>
    <property type="project" value="UniProtKB-EC"/>
</dbReference>
<dbReference type="CDD" id="cd01949">
    <property type="entry name" value="GGDEF"/>
    <property type="match status" value="1"/>
</dbReference>
<dbReference type="Gene3D" id="3.30.70.270">
    <property type="match status" value="1"/>
</dbReference>
<feature type="chain" id="PRO_5026799058" description="diguanylate cyclase" evidence="4">
    <location>
        <begin position="21"/>
        <end position="821"/>
    </location>
</feature>
<dbReference type="SUPFAM" id="SSF55073">
    <property type="entry name" value="Nucleotide cyclase"/>
    <property type="match status" value="1"/>
</dbReference>
<feature type="domain" description="GGDEF" evidence="5">
    <location>
        <begin position="690"/>
        <end position="818"/>
    </location>
</feature>
<dbReference type="InterPro" id="IPR029787">
    <property type="entry name" value="Nucleotide_cyclase"/>
</dbReference>
<dbReference type="AlphaFoldDB" id="A0A6M8EI13"/>
<dbReference type="SUPFAM" id="SSF53850">
    <property type="entry name" value="Periplasmic binding protein-like II"/>
    <property type="match status" value="2"/>
</dbReference>
<gene>
    <name evidence="6" type="ORF">AACT_0345</name>
</gene>
<dbReference type="CDD" id="cd13708">
    <property type="entry name" value="PBP2_BvgS_like_1"/>
    <property type="match status" value="1"/>
</dbReference>
<proteinExistence type="predicted"/>
<dbReference type="Pfam" id="PF00990">
    <property type="entry name" value="GGDEF"/>
    <property type="match status" value="1"/>
</dbReference>
<dbReference type="PANTHER" id="PTHR45138:SF9">
    <property type="entry name" value="DIGUANYLATE CYCLASE DGCM-RELATED"/>
    <property type="match status" value="1"/>
</dbReference>
<dbReference type="InterPro" id="IPR001638">
    <property type="entry name" value="Solute-binding_3/MltF_N"/>
</dbReference>
<evidence type="ECO:0000259" key="5">
    <source>
        <dbReference type="PROSITE" id="PS50887"/>
    </source>
</evidence>
<dbReference type="Pfam" id="PF00497">
    <property type="entry name" value="SBP_bac_3"/>
    <property type="match status" value="2"/>
</dbReference>
<evidence type="ECO:0000256" key="4">
    <source>
        <dbReference type="SAM" id="SignalP"/>
    </source>
</evidence>
<dbReference type="FunFam" id="3.30.70.270:FF:000001">
    <property type="entry name" value="Diguanylate cyclase domain protein"/>
    <property type="match status" value="1"/>
</dbReference>
<dbReference type="InterPro" id="IPR043128">
    <property type="entry name" value="Rev_trsase/Diguanyl_cyclase"/>
</dbReference>
<evidence type="ECO:0000256" key="1">
    <source>
        <dbReference type="ARBA" id="ARBA00012528"/>
    </source>
</evidence>
<keyword evidence="7" id="KW-1185">Reference proteome</keyword>
<keyword evidence="3" id="KW-1133">Transmembrane helix</keyword>
<evidence type="ECO:0000313" key="6">
    <source>
        <dbReference type="EMBL" id="QKE27559.1"/>
    </source>
</evidence>
<organism evidence="6 7">
    <name type="scientific">Arcobacter acticola</name>
    <dbReference type="NCBI Taxonomy" id="1849015"/>
    <lineage>
        <taxon>Bacteria</taxon>
        <taxon>Pseudomonadati</taxon>
        <taxon>Campylobacterota</taxon>
        <taxon>Epsilonproteobacteria</taxon>
        <taxon>Campylobacterales</taxon>
        <taxon>Arcobacteraceae</taxon>
        <taxon>Arcobacter</taxon>
    </lineage>
</organism>
<evidence type="ECO:0000256" key="3">
    <source>
        <dbReference type="SAM" id="Phobius"/>
    </source>
</evidence>
<dbReference type="PANTHER" id="PTHR45138">
    <property type="entry name" value="REGULATORY COMPONENTS OF SENSORY TRANSDUCTION SYSTEM"/>
    <property type="match status" value="1"/>
</dbReference>
<dbReference type="EC" id="2.7.7.65" evidence="1"/>
<dbReference type="InterPro" id="IPR050469">
    <property type="entry name" value="Diguanylate_Cyclase"/>
</dbReference>
<sequence>MYRFFISLIFCLLFVQNTFSSEIEAISNNTKQNIDNLSLQLKYLVQDHQDNKKEINNILNLYYQHHEKIQAFEIVYKNKYIYSSYKNDSTIIINDDSLFFDIKENLETYEKDILDNKNNSLGKLIVYFKKEIDFTPEELAYLKNKKIIRIQNDSDLAPYNFNENAIAKGYSIDYMNLIANKLAIQVDYQNVIWNEAMNMLENNQLDLMVNVLKSKEREDRFLFSDIPYRLSTVAMVSRISEKEYNSFSELDGKTIALVKGYYTYEKVKRDFPKINIYSTNNSLETITAVSLKKADLTYGIRDVLEYNINKNFISNLKITESIENENNFGFYFAYNKENSVLKSIISKAEKLISKNEIEKLNNKWFNKLQSLENNSKNFLFTQEEISYLGKKKNITMCVDPNFLPYEEITEKGNYSGIISDIINQLNKNTNIKFQLNITTSWEESYELVKNKRCDILPFTLQTKSREEYFNFTQPYLNFPIVIATKDSESFINSLKEIQNKKIALIKNFALIEIIKYSYPNIQIIEVRNAKEGLEKASSKDAYAYIDSMPTVAYIKQKYNIQDIKISGKISDEFLVRIAVRNDEMILQNILNKAINSLKEEDKERIVNKWLTLVKEKQFNTKVFIQIVILIIIIFVSIITALIYRSNIKLNALNKELRKLSQTDKLTSLYNRVKLDFILEKEIKFSQRYNSALTLAIVDIDLFKNINDTYGHTIGDIILKEFANILSKNIRETDYVGRWGGEEFLLIFTHTQSQNAQIIAENLRKIIEQYDFSNKIKLTASFGIYECKDQNPTKCLSKADKALYEAKNSSRNCVRVFIDKQN</sequence>
<dbReference type="CDD" id="cd01007">
    <property type="entry name" value="PBP2_BvgS_HisK_like"/>
    <property type="match status" value="1"/>
</dbReference>
<dbReference type="EMBL" id="CP042652">
    <property type="protein sequence ID" value="QKE27559.1"/>
    <property type="molecule type" value="Genomic_DNA"/>
</dbReference>
<keyword evidence="3" id="KW-0812">Transmembrane</keyword>
<dbReference type="SMART" id="SM00267">
    <property type="entry name" value="GGDEF"/>
    <property type="match status" value="1"/>
</dbReference>
<dbReference type="SMART" id="SM00062">
    <property type="entry name" value="PBPb"/>
    <property type="match status" value="2"/>
</dbReference>
<dbReference type="InterPro" id="IPR000160">
    <property type="entry name" value="GGDEF_dom"/>
</dbReference>
<reference evidence="6 7" key="1">
    <citation type="submission" date="2019-08" db="EMBL/GenBank/DDBJ databases">
        <title>Complete genome sequence of Arcobacter acticola.</title>
        <authorList>
            <person name="Miller W."/>
        </authorList>
    </citation>
    <scope>NUCLEOTIDE SEQUENCE [LARGE SCALE GENOMIC DNA]</scope>
    <source>
        <strain evidence="6 7">KCTC 52212</strain>
    </source>
</reference>
<accession>A0A6M8EI13</accession>
<dbReference type="KEGG" id="paco:AACT_0345"/>
<keyword evidence="3" id="KW-0472">Membrane</keyword>
<dbReference type="RefSeq" id="WP_172124387.1">
    <property type="nucleotide sequence ID" value="NZ_CP042652.1"/>
</dbReference>
<name>A0A6M8EI13_9BACT</name>
<dbReference type="Proteomes" id="UP000503483">
    <property type="component" value="Chromosome"/>
</dbReference>
<protein>
    <recommendedName>
        <fullName evidence="1">diguanylate cyclase</fullName>
        <ecNumber evidence="1">2.7.7.65</ecNumber>
    </recommendedName>
</protein>
<dbReference type="PROSITE" id="PS50887">
    <property type="entry name" value="GGDEF"/>
    <property type="match status" value="1"/>
</dbReference>
<feature type="transmembrane region" description="Helical" evidence="3">
    <location>
        <begin position="622"/>
        <end position="643"/>
    </location>
</feature>
<feature type="signal peptide" evidence="4">
    <location>
        <begin position="1"/>
        <end position="20"/>
    </location>
</feature>
<keyword evidence="4" id="KW-0732">Signal</keyword>